<protein>
    <submittedName>
        <fullName evidence="1">Uncharacterized protein</fullName>
    </submittedName>
</protein>
<accession>A0AAN5D3C9</accession>
<evidence type="ECO:0000313" key="1">
    <source>
        <dbReference type="EMBL" id="GMR54967.1"/>
    </source>
</evidence>
<evidence type="ECO:0000313" key="2">
    <source>
        <dbReference type="Proteomes" id="UP001328107"/>
    </source>
</evidence>
<name>A0AAN5D3C9_9BILA</name>
<dbReference type="Proteomes" id="UP001328107">
    <property type="component" value="Unassembled WGS sequence"/>
</dbReference>
<sequence length="65" mass="7335">SAPNASPPTPASLDRVFQRSCSYPLVVLVPQPSRRRHQPWLPSSCRLQTHLRPLRPSSDSWGRGF</sequence>
<gene>
    <name evidence="1" type="ORF">PMAYCL1PPCAC_25162</name>
</gene>
<proteinExistence type="predicted"/>
<reference evidence="2" key="1">
    <citation type="submission" date="2022-10" db="EMBL/GenBank/DDBJ databases">
        <title>Genome assembly of Pristionchus species.</title>
        <authorList>
            <person name="Yoshida K."/>
            <person name="Sommer R.J."/>
        </authorList>
    </citation>
    <scope>NUCLEOTIDE SEQUENCE [LARGE SCALE GENOMIC DNA]</scope>
    <source>
        <strain evidence="2">RS5460</strain>
    </source>
</reference>
<feature type="non-terminal residue" evidence="1">
    <location>
        <position position="65"/>
    </location>
</feature>
<feature type="non-terminal residue" evidence="1">
    <location>
        <position position="1"/>
    </location>
</feature>
<dbReference type="AlphaFoldDB" id="A0AAN5D3C9"/>
<comment type="caution">
    <text evidence="1">The sequence shown here is derived from an EMBL/GenBank/DDBJ whole genome shotgun (WGS) entry which is preliminary data.</text>
</comment>
<dbReference type="EMBL" id="BTRK01000005">
    <property type="protein sequence ID" value="GMR54967.1"/>
    <property type="molecule type" value="Genomic_DNA"/>
</dbReference>
<organism evidence="1 2">
    <name type="scientific">Pristionchus mayeri</name>
    <dbReference type="NCBI Taxonomy" id="1317129"/>
    <lineage>
        <taxon>Eukaryota</taxon>
        <taxon>Metazoa</taxon>
        <taxon>Ecdysozoa</taxon>
        <taxon>Nematoda</taxon>
        <taxon>Chromadorea</taxon>
        <taxon>Rhabditida</taxon>
        <taxon>Rhabditina</taxon>
        <taxon>Diplogasteromorpha</taxon>
        <taxon>Diplogasteroidea</taxon>
        <taxon>Neodiplogasteridae</taxon>
        <taxon>Pristionchus</taxon>
    </lineage>
</organism>
<keyword evidence="2" id="KW-1185">Reference proteome</keyword>